<evidence type="ECO:0000259" key="5">
    <source>
        <dbReference type="PROSITE" id="PS50995"/>
    </source>
</evidence>
<evidence type="ECO:0000313" key="7">
    <source>
        <dbReference type="Proteomes" id="UP000005289"/>
    </source>
</evidence>
<dbReference type="PROSITE" id="PS01117">
    <property type="entry name" value="HTH_MARR_1"/>
    <property type="match status" value="1"/>
</dbReference>
<dbReference type="PANTHER" id="PTHR33164:SF5">
    <property type="entry name" value="ORGANIC HYDROPEROXIDE RESISTANCE TRANSCRIPTIONAL REGULATOR"/>
    <property type="match status" value="1"/>
</dbReference>
<dbReference type="GO" id="GO:0003677">
    <property type="term" value="F:DNA binding"/>
    <property type="evidence" value="ECO:0007669"/>
    <property type="project" value="UniProtKB-KW"/>
</dbReference>
<dbReference type="SMART" id="SM00347">
    <property type="entry name" value="HTH_MARR"/>
    <property type="match status" value="1"/>
</dbReference>
<dbReference type="InterPro" id="IPR036388">
    <property type="entry name" value="WH-like_DNA-bd_sf"/>
</dbReference>
<sequence length="190" mass="21469">MEHSRLHELIDRIGMLLRTEARRLGANASLQPVHLHALEYLQRCNRYSNTPAALRAYLGQTKGTVSQSLKLLEREGYLTKHDDPDDRRVVRLELTPRGQRVLADTTAAQAWTRAEQTLSGQEREAITDGLERLLKGLQLANGGRTFGICRSCRHFQTVSEAEHRCGLTGEALSDSDSERICHEHEWQDSA</sequence>
<dbReference type="SUPFAM" id="SSF46785">
    <property type="entry name" value="Winged helix' DNA-binding domain"/>
    <property type="match status" value="1"/>
</dbReference>
<name>W0DJ84_9GAMM</name>
<evidence type="ECO:0000256" key="4">
    <source>
        <dbReference type="ARBA" id="ARBA00023163"/>
    </source>
</evidence>
<dbReference type="HOGENOM" id="CLU_089893_3_0_6"/>
<feature type="domain" description="HTH marR-type" evidence="5">
    <location>
        <begin position="3"/>
        <end position="135"/>
    </location>
</feature>
<dbReference type="InterPro" id="IPR023187">
    <property type="entry name" value="Tscrpt_reg_MarR-type_CS"/>
</dbReference>
<keyword evidence="3" id="KW-0238">DNA-binding</keyword>
<dbReference type="OrthoDB" id="5522755at2"/>
<evidence type="ECO:0000256" key="2">
    <source>
        <dbReference type="ARBA" id="ARBA00023015"/>
    </source>
</evidence>
<dbReference type="KEGG" id="tti:THITH_00830"/>
<dbReference type="InterPro" id="IPR000835">
    <property type="entry name" value="HTH_MarR-typ"/>
</dbReference>
<dbReference type="PROSITE" id="PS50995">
    <property type="entry name" value="HTH_MARR_2"/>
    <property type="match status" value="1"/>
</dbReference>
<dbReference type="InterPro" id="IPR036390">
    <property type="entry name" value="WH_DNA-bd_sf"/>
</dbReference>
<dbReference type="Proteomes" id="UP000005289">
    <property type="component" value="Chromosome"/>
</dbReference>
<proteinExistence type="predicted"/>
<keyword evidence="7" id="KW-1185">Reference proteome</keyword>
<dbReference type="GO" id="GO:0003700">
    <property type="term" value="F:DNA-binding transcription factor activity"/>
    <property type="evidence" value="ECO:0007669"/>
    <property type="project" value="InterPro"/>
</dbReference>
<protein>
    <submittedName>
        <fullName evidence="6">MarR family transcriptional regulator</fullName>
    </submittedName>
</protein>
<reference evidence="6 7" key="1">
    <citation type="submission" date="2013-12" db="EMBL/GenBank/DDBJ databases">
        <authorList>
            <consortium name="DOE Joint Genome Institute"/>
            <person name="Muyzer G."/>
            <person name="Huntemann M."/>
            <person name="Han J."/>
            <person name="Chen A."/>
            <person name="Kyrpides N."/>
            <person name="Mavromatis K."/>
            <person name="Markowitz V."/>
            <person name="Palaniappan K."/>
            <person name="Ivanova N."/>
            <person name="Schaumberg A."/>
            <person name="Pati A."/>
            <person name="Liolios K."/>
            <person name="Nordberg H.P."/>
            <person name="Cantor M.N."/>
            <person name="Hua S.X."/>
            <person name="Woyke T."/>
        </authorList>
    </citation>
    <scope>NUCLEOTIDE SEQUENCE [LARGE SCALE GENOMIC DNA]</scope>
    <source>
        <strain evidence="6 7">ARh 1</strain>
    </source>
</reference>
<dbReference type="PANTHER" id="PTHR33164">
    <property type="entry name" value="TRANSCRIPTIONAL REGULATOR, MARR FAMILY"/>
    <property type="match status" value="1"/>
</dbReference>
<dbReference type="Gene3D" id="1.10.10.10">
    <property type="entry name" value="Winged helix-like DNA-binding domain superfamily/Winged helix DNA-binding domain"/>
    <property type="match status" value="1"/>
</dbReference>
<dbReference type="STRING" id="713585.THITH_00830"/>
<evidence type="ECO:0000313" key="6">
    <source>
        <dbReference type="EMBL" id="AHE97063.1"/>
    </source>
</evidence>
<evidence type="ECO:0000256" key="1">
    <source>
        <dbReference type="ARBA" id="ARBA00004496"/>
    </source>
</evidence>
<organism evidence="6 7">
    <name type="scientific">Thioalkalivibrio paradoxus ARh 1</name>
    <dbReference type="NCBI Taxonomy" id="713585"/>
    <lineage>
        <taxon>Bacteria</taxon>
        <taxon>Pseudomonadati</taxon>
        <taxon>Pseudomonadota</taxon>
        <taxon>Gammaproteobacteria</taxon>
        <taxon>Chromatiales</taxon>
        <taxon>Ectothiorhodospiraceae</taxon>
        <taxon>Thioalkalivibrio</taxon>
    </lineage>
</organism>
<dbReference type="GO" id="GO:0005737">
    <property type="term" value="C:cytoplasm"/>
    <property type="evidence" value="ECO:0007669"/>
    <property type="project" value="UniProtKB-SubCell"/>
</dbReference>
<dbReference type="EMBL" id="CP007029">
    <property type="protein sequence ID" value="AHE97063.1"/>
    <property type="molecule type" value="Genomic_DNA"/>
</dbReference>
<keyword evidence="2" id="KW-0805">Transcription regulation</keyword>
<dbReference type="RefSeq" id="WP_025367154.1">
    <property type="nucleotide sequence ID" value="NZ_CP007029.1"/>
</dbReference>
<accession>W0DJ84</accession>
<evidence type="ECO:0000256" key="3">
    <source>
        <dbReference type="ARBA" id="ARBA00023125"/>
    </source>
</evidence>
<comment type="subcellular location">
    <subcellularLocation>
        <location evidence="1">Cytoplasm</location>
    </subcellularLocation>
</comment>
<dbReference type="InterPro" id="IPR039422">
    <property type="entry name" value="MarR/SlyA-like"/>
</dbReference>
<dbReference type="Pfam" id="PF12802">
    <property type="entry name" value="MarR_2"/>
    <property type="match status" value="1"/>
</dbReference>
<keyword evidence="4" id="KW-0804">Transcription</keyword>
<gene>
    <name evidence="6" type="ORF">THITH_00830</name>
</gene>
<dbReference type="AlphaFoldDB" id="W0DJ84"/>
<dbReference type="GO" id="GO:0006950">
    <property type="term" value="P:response to stress"/>
    <property type="evidence" value="ECO:0007669"/>
    <property type="project" value="TreeGrafter"/>
</dbReference>